<name>A0A179HN43_PURLI</name>
<accession>A0A179HN43</accession>
<comment type="caution">
    <text evidence="1">The sequence shown here is derived from an EMBL/GenBank/DDBJ whole genome shotgun (WGS) entry which is preliminary data.</text>
</comment>
<organism evidence="1 2">
    <name type="scientific">Purpureocillium lilacinum</name>
    <name type="common">Paecilomyces lilacinus</name>
    <dbReference type="NCBI Taxonomy" id="33203"/>
    <lineage>
        <taxon>Eukaryota</taxon>
        <taxon>Fungi</taxon>
        <taxon>Dikarya</taxon>
        <taxon>Ascomycota</taxon>
        <taxon>Pezizomycotina</taxon>
        <taxon>Sordariomycetes</taxon>
        <taxon>Hypocreomycetidae</taxon>
        <taxon>Hypocreales</taxon>
        <taxon>Ophiocordycipitaceae</taxon>
        <taxon>Purpureocillium</taxon>
    </lineage>
</organism>
<proteinExistence type="predicted"/>
<protein>
    <submittedName>
        <fullName evidence="1">Uncharacterized protein</fullName>
    </submittedName>
</protein>
<dbReference type="AlphaFoldDB" id="A0A179HN43"/>
<evidence type="ECO:0000313" key="2">
    <source>
        <dbReference type="Proteomes" id="UP000078340"/>
    </source>
</evidence>
<dbReference type="Proteomes" id="UP000078340">
    <property type="component" value="Unassembled WGS sequence"/>
</dbReference>
<reference evidence="1 2" key="1">
    <citation type="submission" date="2016-02" db="EMBL/GenBank/DDBJ databases">
        <title>Biosynthesis of antibiotic leucinostatins and their inhibition on Phytophthora in bio-control Purpureocillium lilacinum.</title>
        <authorList>
            <person name="Wang G."/>
            <person name="Liu Z."/>
            <person name="Lin R."/>
            <person name="Li E."/>
            <person name="Mao Z."/>
            <person name="Ling J."/>
            <person name="Yin W."/>
            <person name="Xie B."/>
        </authorList>
    </citation>
    <scope>NUCLEOTIDE SEQUENCE [LARGE SCALE GENOMIC DNA]</scope>
    <source>
        <strain evidence="1">PLFJ-1</strain>
    </source>
</reference>
<dbReference type="EMBL" id="LSBI01000003">
    <property type="protein sequence ID" value="OAQ91737.1"/>
    <property type="molecule type" value="Genomic_DNA"/>
</dbReference>
<sequence>MWLKVGLASVSRIIQATLHLRTLTIFASFHVRTRGAVATCPVEILELGSKSSQTALPYGSPAAGDRFIQVGCKSCALF</sequence>
<gene>
    <name evidence="1" type="ORF">VFPFJ_03477</name>
</gene>
<evidence type="ECO:0000313" key="1">
    <source>
        <dbReference type="EMBL" id="OAQ91737.1"/>
    </source>
</evidence>